<dbReference type="SUPFAM" id="SSF53335">
    <property type="entry name" value="S-adenosyl-L-methionine-dependent methyltransferases"/>
    <property type="match status" value="1"/>
</dbReference>
<evidence type="ECO:0000313" key="2">
    <source>
        <dbReference type="EMBL" id="KTD34106.1"/>
    </source>
</evidence>
<keyword evidence="4" id="KW-1185">Reference proteome</keyword>
<feature type="domain" description="Methyltransferase type 11" evidence="1">
    <location>
        <begin position="46"/>
        <end position="133"/>
    </location>
</feature>
<gene>
    <name evidence="2" type="ORF">Lmor_1503</name>
    <name evidence="3" type="ORF">NCTC12239_01958</name>
</gene>
<dbReference type="STRING" id="39962.Lmor_1503"/>
<sequence length="256" mass="29481">MSEANREYINHFNQGSEHYLLCRPDYPPVLFDYLTQWVDPNVTVWDCGTGNGQAAVALAERFSHVIATDINQAQLDVAAQRDNIKYLCTPAEKTPIQSGSISLITVAQALHWFNFSLFYKEVRRVSSLKGIIAAWCYSLGSLNDDALNSLIKKLYYDVLGTEYWPKERFYIDEKYQTIPFPFIKIETPELSMKKRVNFNQLIGYLSTWSAVKEYQKRQGANPLDLIVDELKSCWGNVDMEREIIWPLHCLIGRVHG</sequence>
<dbReference type="RefSeq" id="WP_035922057.1">
    <property type="nucleotide sequence ID" value="NZ_CAAAJG010000001.1"/>
</dbReference>
<dbReference type="GO" id="GO:0008757">
    <property type="term" value="F:S-adenosylmethionine-dependent methyltransferase activity"/>
    <property type="evidence" value="ECO:0007669"/>
    <property type="project" value="InterPro"/>
</dbReference>
<reference evidence="3 5" key="2">
    <citation type="submission" date="2018-06" db="EMBL/GenBank/DDBJ databases">
        <authorList>
            <consortium name="Pathogen Informatics"/>
            <person name="Doyle S."/>
        </authorList>
    </citation>
    <scope>NUCLEOTIDE SEQUENCE [LARGE SCALE GENOMIC DNA]</scope>
    <source>
        <strain evidence="3 5">NCTC12239</strain>
    </source>
</reference>
<evidence type="ECO:0000259" key="1">
    <source>
        <dbReference type="Pfam" id="PF08241"/>
    </source>
</evidence>
<dbReference type="Pfam" id="PF08241">
    <property type="entry name" value="Methyltransf_11"/>
    <property type="match status" value="1"/>
</dbReference>
<keyword evidence="3" id="KW-0489">Methyltransferase</keyword>
<dbReference type="PANTHER" id="PTHR45180:SF1">
    <property type="entry name" value="OS01G0307686 PROTEIN"/>
    <property type="match status" value="1"/>
</dbReference>
<name>A0A378K042_9GAMM</name>
<proteinExistence type="predicted"/>
<evidence type="ECO:0000313" key="3">
    <source>
        <dbReference type="EMBL" id="STX63018.1"/>
    </source>
</evidence>
<evidence type="ECO:0000313" key="4">
    <source>
        <dbReference type="Proteomes" id="UP000054985"/>
    </source>
</evidence>
<dbReference type="EMBL" id="UGOG01000001">
    <property type="protein sequence ID" value="STX63018.1"/>
    <property type="molecule type" value="Genomic_DNA"/>
</dbReference>
<dbReference type="CDD" id="cd02440">
    <property type="entry name" value="AdoMet_MTases"/>
    <property type="match status" value="1"/>
</dbReference>
<organism evidence="3 5">
    <name type="scientific">Legionella moravica</name>
    <dbReference type="NCBI Taxonomy" id="39962"/>
    <lineage>
        <taxon>Bacteria</taxon>
        <taxon>Pseudomonadati</taxon>
        <taxon>Pseudomonadota</taxon>
        <taxon>Gammaproteobacteria</taxon>
        <taxon>Legionellales</taxon>
        <taxon>Legionellaceae</taxon>
        <taxon>Legionella</taxon>
    </lineage>
</organism>
<dbReference type="Gene3D" id="3.40.50.150">
    <property type="entry name" value="Vaccinia Virus protein VP39"/>
    <property type="match status" value="1"/>
</dbReference>
<dbReference type="InterPro" id="IPR029063">
    <property type="entry name" value="SAM-dependent_MTases_sf"/>
</dbReference>
<dbReference type="Proteomes" id="UP000254040">
    <property type="component" value="Unassembled WGS sequence"/>
</dbReference>
<dbReference type="AlphaFoldDB" id="A0A378K042"/>
<accession>A0A378K042</accession>
<dbReference type="Proteomes" id="UP000054985">
    <property type="component" value="Unassembled WGS sequence"/>
</dbReference>
<reference evidence="2 4" key="1">
    <citation type="submission" date="2015-11" db="EMBL/GenBank/DDBJ databases">
        <title>Genomic analysis of 38 Legionella species identifies large and diverse effector repertoires.</title>
        <authorList>
            <person name="Burstein D."/>
            <person name="Amaro F."/>
            <person name="Zusman T."/>
            <person name="Lifshitz Z."/>
            <person name="Cohen O."/>
            <person name="Gilbert J.A."/>
            <person name="Pupko T."/>
            <person name="Shuman H.A."/>
            <person name="Segal G."/>
        </authorList>
    </citation>
    <scope>NUCLEOTIDE SEQUENCE [LARGE SCALE GENOMIC DNA]</scope>
    <source>
        <strain evidence="2 4">ATCC 43877</strain>
    </source>
</reference>
<keyword evidence="3" id="KW-0808">Transferase</keyword>
<dbReference type="InterPro" id="IPR013216">
    <property type="entry name" value="Methyltransf_11"/>
</dbReference>
<protein>
    <submittedName>
        <fullName evidence="3">Methylase of polypeptide chain release factors</fullName>
    </submittedName>
</protein>
<dbReference type="EMBL" id="LNYN01000020">
    <property type="protein sequence ID" value="KTD34106.1"/>
    <property type="molecule type" value="Genomic_DNA"/>
</dbReference>
<dbReference type="PANTHER" id="PTHR45180">
    <property type="entry name" value="OS01G0307686 PROTEIN"/>
    <property type="match status" value="1"/>
</dbReference>
<dbReference type="GO" id="GO:0032259">
    <property type="term" value="P:methylation"/>
    <property type="evidence" value="ECO:0007669"/>
    <property type="project" value="UniProtKB-KW"/>
</dbReference>
<evidence type="ECO:0000313" key="5">
    <source>
        <dbReference type="Proteomes" id="UP000254040"/>
    </source>
</evidence>
<dbReference type="OrthoDB" id="9797252at2"/>